<dbReference type="EMBL" id="JPKZ01003266">
    <property type="protein sequence ID" value="KHN72331.1"/>
    <property type="molecule type" value="Genomic_DNA"/>
</dbReference>
<name>A0A0B2UMV5_TOXCA</name>
<dbReference type="AlphaFoldDB" id="A0A0B2UMV5"/>
<dbReference type="Proteomes" id="UP000031036">
    <property type="component" value="Unassembled WGS sequence"/>
</dbReference>
<gene>
    <name evidence="1" type="ORF">Tcan_12196</name>
</gene>
<sequence length="136" mass="15746">MKIEYHFFDIKTFIVVPELETFSGSRFIYWMMHFSGEIPTDLCIKSAIVAEYFTLRSSLNAPIAFTWFTHYDQKYPIPVKTPETAMPRLAIRKSKLCHFMCILLTQKGKDFEKAHCSATRGPPANGNLTEPYEMSH</sequence>
<organism evidence="1 2">
    <name type="scientific">Toxocara canis</name>
    <name type="common">Canine roundworm</name>
    <dbReference type="NCBI Taxonomy" id="6265"/>
    <lineage>
        <taxon>Eukaryota</taxon>
        <taxon>Metazoa</taxon>
        <taxon>Ecdysozoa</taxon>
        <taxon>Nematoda</taxon>
        <taxon>Chromadorea</taxon>
        <taxon>Rhabditida</taxon>
        <taxon>Spirurina</taxon>
        <taxon>Ascaridomorpha</taxon>
        <taxon>Ascaridoidea</taxon>
        <taxon>Toxocaridae</taxon>
        <taxon>Toxocara</taxon>
    </lineage>
</organism>
<accession>A0A0B2UMV5</accession>
<evidence type="ECO:0000313" key="1">
    <source>
        <dbReference type="EMBL" id="KHN72331.1"/>
    </source>
</evidence>
<evidence type="ECO:0000313" key="2">
    <source>
        <dbReference type="Proteomes" id="UP000031036"/>
    </source>
</evidence>
<protein>
    <submittedName>
        <fullName evidence="1">Uncharacterized protein</fullName>
    </submittedName>
</protein>
<comment type="caution">
    <text evidence="1">The sequence shown here is derived from an EMBL/GenBank/DDBJ whole genome shotgun (WGS) entry which is preliminary data.</text>
</comment>
<keyword evidence="2" id="KW-1185">Reference proteome</keyword>
<proteinExistence type="predicted"/>
<reference evidence="1 2" key="1">
    <citation type="submission" date="2014-11" db="EMBL/GenBank/DDBJ databases">
        <title>Genetic blueprint of the zoonotic pathogen Toxocara canis.</title>
        <authorList>
            <person name="Zhu X.-Q."/>
            <person name="Korhonen P.K."/>
            <person name="Cai H."/>
            <person name="Young N.D."/>
            <person name="Nejsum P."/>
            <person name="von Samson-Himmelstjerna G."/>
            <person name="Boag P.R."/>
            <person name="Tan P."/>
            <person name="Li Q."/>
            <person name="Min J."/>
            <person name="Yang Y."/>
            <person name="Wang X."/>
            <person name="Fang X."/>
            <person name="Hall R.S."/>
            <person name="Hofmann A."/>
            <person name="Sternberg P.W."/>
            <person name="Jex A.R."/>
            <person name="Gasser R.B."/>
        </authorList>
    </citation>
    <scope>NUCLEOTIDE SEQUENCE [LARGE SCALE GENOMIC DNA]</scope>
    <source>
        <strain evidence="1">PN_DK_2014</strain>
    </source>
</reference>